<reference evidence="3 4" key="1">
    <citation type="submission" date="2018-03" db="EMBL/GenBank/DDBJ databases">
        <title>Comparative analysis of microorganisms from saline springs in Andes Mountain Range, Colombia.</title>
        <authorList>
            <person name="Rubin E."/>
        </authorList>
    </citation>
    <scope>NUCLEOTIDE SEQUENCE [LARGE SCALE GENOMIC DNA]</scope>
    <source>
        <strain evidence="3 4">USBA 854</strain>
    </source>
</reference>
<comment type="caution">
    <text evidence="3">The sequence shown here is derived from an EMBL/GenBank/DDBJ whole genome shotgun (WGS) entry which is preliminary data.</text>
</comment>
<name>A0A2T0VKG4_9GAMM</name>
<dbReference type="Pfam" id="PF10335">
    <property type="entry name" value="DUF294_C"/>
    <property type="match status" value="1"/>
</dbReference>
<keyword evidence="4" id="KW-1185">Reference proteome</keyword>
<gene>
    <name evidence="3" type="ORF">BCL64_11297</name>
</gene>
<evidence type="ECO:0000313" key="3">
    <source>
        <dbReference type="EMBL" id="PRY70726.1"/>
    </source>
</evidence>
<dbReference type="GO" id="GO:0008773">
    <property type="term" value="F:[protein-PII] uridylyltransferase activity"/>
    <property type="evidence" value="ECO:0007669"/>
    <property type="project" value="InterPro"/>
</dbReference>
<dbReference type="EMBL" id="PVTM01000012">
    <property type="protein sequence ID" value="PRY70726.1"/>
    <property type="molecule type" value="Genomic_DNA"/>
</dbReference>
<feature type="domain" description="Protein-PII uridylyltransferase N-terminal" evidence="1">
    <location>
        <begin position="54"/>
        <end position="192"/>
    </location>
</feature>
<dbReference type="Proteomes" id="UP000239896">
    <property type="component" value="Unassembled WGS sequence"/>
</dbReference>
<evidence type="ECO:0000259" key="2">
    <source>
        <dbReference type="Pfam" id="PF10335"/>
    </source>
</evidence>
<proteinExistence type="predicted"/>
<dbReference type="CDD" id="cd05401">
    <property type="entry name" value="NT_GlnE_GlnD_like"/>
    <property type="match status" value="1"/>
</dbReference>
<evidence type="ECO:0000313" key="4">
    <source>
        <dbReference type="Proteomes" id="UP000239896"/>
    </source>
</evidence>
<protein>
    <submittedName>
        <fullName evidence="3">CBS domain-containing protein</fullName>
    </submittedName>
</protein>
<feature type="domain" description="DUF294" evidence="2">
    <location>
        <begin position="233"/>
        <end position="373"/>
    </location>
</feature>
<dbReference type="InterPro" id="IPR018821">
    <property type="entry name" value="DUF294_put_nucleoTrafse_sb-bd"/>
</dbReference>
<dbReference type="Pfam" id="PF03445">
    <property type="entry name" value="DUF294"/>
    <property type="match status" value="1"/>
</dbReference>
<dbReference type="RefSeq" id="WP_106231611.1">
    <property type="nucleotide sequence ID" value="NZ_PVTM01000012.1"/>
</dbReference>
<evidence type="ECO:0000259" key="1">
    <source>
        <dbReference type="Pfam" id="PF03445"/>
    </source>
</evidence>
<accession>A0A2T0VKG4</accession>
<sequence>MRLLHRPSPWRGLFATDTLPDPSDWPALLAPLGQALTNLGPAPDLDKAHAWQGQLVEALDRLDLPAWRISQLISDHNDWLYRRAITLALEEMRGQGWGAPPATFCVLTLGSGARHESLLAPDQDNAMIIADYPDERHTEIDGYFQSLGERFTARLDAAGIPLCQGHVMARWPMWRKRLSEWRTQLEIWTAERRVKRVQQANILLDFHPVHGEPALADALADRVARLLPKAHLFLDEMTSLLDELPLALDRLGRLGGDGEGAPHERAINLKRQGVLPLVNAVRLLAVRHGVRPPDTRSRLVALVMQEALDAEHARALTAAHERLQALMLDEQRQALAEGRSPDGWVDIARLREEQRLLLRHDLLQIRALQRRARRPALPGAISGKR</sequence>
<dbReference type="InterPro" id="IPR005105">
    <property type="entry name" value="GlnD_Uridyltrans_N"/>
</dbReference>
<dbReference type="AlphaFoldDB" id="A0A2T0VKG4"/>
<organism evidence="3 4">
    <name type="scientific">Halomonas ventosae</name>
    <dbReference type="NCBI Taxonomy" id="229007"/>
    <lineage>
        <taxon>Bacteria</taxon>
        <taxon>Pseudomonadati</taxon>
        <taxon>Pseudomonadota</taxon>
        <taxon>Gammaproteobacteria</taxon>
        <taxon>Oceanospirillales</taxon>
        <taxon>Halomonadaceae</taxon>
        <taxon>Halomonas</taxon>
    </lineage>
</organism>